<evidence type="ECO:0000313" key="2">
    <source>
        <dbReference type="Proteomes" id="UP000319576"/>
    </source>
</evidence>
<dbReference type="InterPro" id="IPR009057">
    <property type="entry name" value="Homeodomain-like_sf"/>
</dbReference>
<name>A0A517XWQ9_9BACT</name>
<dbReference type="RefSeq" id="WP_145241260.1">
    <property type="nucleotide sequence ID" value="NZ_CP036273.1"/>
</dbReference>
<sequence length="178" mass="20062">MIRISLPDDDLQRLEATFRETPDAKLRHRVQIVLMAHRGRRHPDIAADTGTSPRSVQRWLNAYLDRGLDGLRPRKAPGAKPTLTPDLAPVLRQWVIDGPARHGLDRANWTYPELADHLLKTRGVRVGKSALQAFGAKHGIRPYRPTYRFLRGDPAKQATAREEIADLKKGRRPATSSC</sequence>
<evidence type="ECO:0000313" key="1">
    <source>
        <dbReference type="EMBL" id="QDU21937.1"/>
    </source>
</evidence>
<dbReference type="SUPFAM" id="SSF46689">
    <property type="entry name" value="Homeodomain-like"/>
    <property type="match status" value="1"/>
</dbReference>
<dbReference type="AlphaFoldDB" id="A0A517XWQ9"/>
<keyword evidence="2" id="KW-1185">Reference proteome</keyword>
<accession>A0A517XWQ9</accession>
<dbReference type="KEGG" id="uli:ETAA1_39110"/>
<dbReference type="Pfam" id="PF13565">
    <property type="entry name" value="HTH_32"/>
    <property type="match status" value="1"/>
</dbReference>
<evidence type="ECO:0008006" key="3">
    <source>
        <dbReference type="Google" id="ProtNLM"/>
    </source>
</evidence>
<gene>
    <name evidence="1" type="ORF">ETAA1_39110</name>
</gene>
<reference evidence="1 2" key="1">
    <citation type="submission" date="2019-02" db="EMBL/GenBank/DDBJ databases">
        <title>Deep-cultivation of Planctomycetes and their phenomic and genomic characterization uncovers novel biology.</title>
        <authorList>
            <person name="Wiegand S."/>
            <person name="Jogler M."/>
            <person name="Boedeker C."/>
            <person name="Pinto D."/>
            <person name="Vollmers J."/>
            <person name="Rivas-Marin E."/>
            <person name="Kohn T."/>
            <person name="Peeters S.H."/>
            <person name="Heuer A."/>
            <person name="Rast P."/>
            <person name="Oberbeckmann S."/>
            <person name="Bunk B."/>
            <person name="Jeske O."/>
            <person name="Meyerdierks A."/>
            <person name="Storesund J.E."/>
            <person name="Kallscheuer N."/>
            <person name="Luecker S."/>
            <person name="Lage O.M."/>
            <person name="Pohl T."/>
            <person name="Merkel B.J."/>
            <person name="Hornburger P."/>
            <person name="Mueller R.-W."/>
            <person name="Bruemmer F."/>
            <person name="Labrenz M."/>
            <person name="Spormann A.M."/>
            <person name="Op den Camp H."/>
            <person name="Overmann J."/>
            <person name="Amann R."/>
            <person name="Jetten M.S.M."/>
            <person name="Mascher T."/>
            <person name="Medema M.H."/>
            <person name="Devos D.P."/>
            <person name="Kaster A.-K."/>
            <person name="Ovreas L."/>
            <person name="Rohde M."/>
            <person name="Galperin M.Y."/>
            <person name="Jogler C."/>
        </authorList>
    </citation>
    <scope>NUCLEOTIDE SEQUENCE [LARGE SCALE GENOMIC DNA]</scope>
    <source>
        <strain evidence="1 2">ETA_A1</strain>
    </source>
</reference>
<dbReference type="EMBL" id="CP036273">
    <property type="protein sequence ID" value="QDU21937.1"/>
    <property type="molecule type" value="Genomic_DNA"/>
</dbReference>
<dbReference type="Proteomes" id="UP000319576">
    <property type="component" value="Chromosome"/>
</dbReference>
<dbReference type="OrthoDB" id="290607at2"/>
<proteinExistence type="predicted"/>
<protein>
    <recommendedName>
        <fullName evidence="3">Helix-turn-helix domain-containing protein</fullName>
    </recommendedName>
</protein>
<organism evidence="1 2">
    <name type="scientific">Urbifossiella limnaea</name>
    <dbReference type="NCBI Taxonomy" id="2528023"/>
    <lineage>
        <taxon>Bacteria</taxon>
        <taxon>Pseudomonadati</taxon>
        <taxon>Planctomycetota</taxon>
        <taxon>Planctomycetia</taxon>
        <taxon>Gemmatales</taxon>
        <taxon>Gemmataceae</taxon>
        <taxon>Urbifossiella</taxon>
    </lineage>
</organism>